<evidence type="ECO:0000313" key="3">
    <source>
        <dbReference type="Proteomes" id="UP000233551"/>
    </source>
</evidence>
<sequence length="129" mass="14622">MAEEMEERGGRVHADYGGKDVKRHGEALKHVWISFLLTWNLFIPRVDWTRQTLKYIVLNTTRGNLAWVMMVMTMMRTPQPSAQETSIERTASEAPAPKNSFNLRTASHVSTTTSKTGQTLDLSTPVLPY</sequence>
<protein>
    <submittedName>
        <fullName evidence="2">Uncharacterized protein</fullName>
    </submittedName>
</protein>
<accession>A0A2I0KCX1</accession>
<reference evidence="2 3" key="1">
    <citation type="submission" date="2017-11" db="EMBL/GenBank/DDBJ databases">
        <title>De-novo sequencing of pomegranate (Punica granatum L.) genome.</title>
        <authorList>
            <person name="Akparov Z."/>
            <person name="Amiraslanov A."/>
            <person name="Hajiyeva S."/>
            <person name="Abbasov M."/>
            <person name="Kaur K."/>
            <person name="Hamwieh A."/>
            <person name="Solovyev V."/>
            <person name="Salamov A."/>
            <person name="Braich B."/>
            <person name="Kosarev P."/>
            <person name="Mahmoud A."/>
            <person name="Hajiyev E."/>
            <person name="Babayeva S."/>
            <person name="Izzatullayeva V."/>
            <person name="Mammadov A."/>
            <person name="Mammadov A."/>
            <person name="Sharifova S."/>
            <person name="Ojaghi J."/>
            <person name="Eynullazada K."/>
            <person name="Bayramov B."/>
            <person name="Abdulazimova A."/>
            <person name="Shahmuradov I."/>
        </authorList>
    </citation>
    <scope>NUCLEOTIDE SEQUENCE [LARGE SCALE GENOMIC DNA]</scope>
    <source>
        <strain evidence="3">cv. AG2017</strain>
        <tissue evidence="2">Leaf</tissue>
    </source>
</reference>
<keyword evidence="3" id="KW-1185">Reference proteome</keyword>
<evidence type="ECO:0000313" key="2">
    <source>
        <dbReference type="EMBL" id="PKI66377.1"/>
    </source>
</evidence>
<name>A0A2I0KCX1_PUNGR</name>
<gene>
    <name evidence="2" type="ORF">CRG98_013179</name>
</gene>
<dbReference type="EMBL" id="PGOL01000675">
    <property type="protein sequence ID" value="PKI66377.1"/>
    <property type="molecule type" value="Genomic_DNA"/>
</dbReference>
<dbReference type="Proteomes" id="UP000233551">
    <property type="component" value="Unassembled WGS sequence"/>
</dbReference>
<proteinExistence type="predicted"/>
<comment type="caution">
    <text evidence="2">The sequence shown here is derived from an EMBL/GenBank/DDBJ whole genome shotgun (WGS) entry which is preliminary data.</text>
</comment>
<evidence type="ECO:0000256" key="1">
    <source>
        <dbReference type="SAM" id="MobiDB-lite"/>
    </source>
</evidence>
<organism evidence="2 3">
    <name type="scientific">Punica granatum</name>
    <name type="common">Pomegranate</name>
    <dbReference type="NCBI Taxonomy" id="22663"/>
    <lineage>
        <taxon>Eukaryota</taxon>
        <taxon>Viridiplantae</taxon>
        <taxon>Streptophyta</taxon>
        <taxon>Embryophyta</taxon>
        <taxon>Tracheophyta</taxon>
        <taxon>Spermatophyta</taxon>
        <taxon>Magnoliopsida</taxon>
        <taxon>eudicotyledons</taxon>
        <taxon>Gunneridae</taxon>
        <taxon>Pentapetalae</taxon>
        <taxon>rosids</taxon>
        <taxon>malvids</taxon>
        <taxon>Myrtales</taxon>
        <taxon>Lythraceae</taxon>
        <taxon>Punica</taxon>
    </lineage>
</organism>
<dbReference type="AlphaFoldDB" id="A0A2I0KCX1"/>
<feature type="region of interest" description="Disordered" evidence="1">
    <location>
        <begin position="78"/>
        <end position="129"/>
    </location>
</feature>
<feature type="compositionally biased region" description="Polar residues" evidence="1">
    <location>
        <begin position="99"/>
        <end position="122"/>
    </location>
</feature>